<dbReference type="InterPro" id="IPR003316">
    <property type="entry name" value="E2F_WHTH_DNA-bd_dom"/>
</dbReference>
<dbReference type="Gene3D" id="1.10.10.10">
    <property type="entry name" value="Winged helix-like DNA-binding domain superfamily/Winged helix DNA-binding domain"/>
    <property type="match status" value="1"/>
</dbReference>
<comment type="subcellular location">
    <subcellularLocation>
        <location evidence="1 7">Nucleus</location>
    </subcellularLocation>
</comment>
<dbReference type="GO" id="GO:0000981">
    <property type="term" value="F:DNA-binding transcription factor activity, RNA polymerase II-specific"/>
    <property type="evidence" value="ECO:0007669"/>
    <property type="project" value="TreeGrafter"/>
</dbReference>
<evidence type="ECO:0000256" key="6">
    <source>
        <dbReference type="ARBA" id="ARBA00023242"/>
    </source>
</evidence>
<dbReference type="VEuPathDB" id="MicrosporidiaDB:A0H76_291"/>
<evidence type="ECO:0000256" key="5">
    <source>
        <dbReference type="ARBA" id="ARBA00023163"/>
    </source>
</evidence>
<dbReference type="Proteomes" id="UP000192501">
    <property type="component" value="Unassembled WGS sequence"/>
</dbReference>
<dbReference type="Pfam" id="PF08781">
    <property type="entry name" value="DP"/>
    <property type="match status" value="1"/>
</dbReference>
<keyword evidence="4 7" id="KW-0238">DNA-binding</keyword>
<name>A0A1X0QJ71_9MICR</name>
<evidence type="ECO:0000256" key="3">
    <source>
        <dbReference type="ARBA" id="ARBA00023015"/>
    </source>
</evidence>
<dbReference type="InterPro" id="IPR037241">
    <property type="entry name" value="E2F-DP_heterodim"/>
</dbReference>
<evidence type="ECO:0000256" key="2">
    <source>
        <dbReference type="ARBA" id="ARBA00010940"/>
    </source>
</evidence>
<dbReference type="SMART" id="SM01372">
    <property type="entry name" value="E2F_TDP"/>
    <property type="match status" value="1"/>
</dbReference>
<keyword evidence="5 7" id="KW-0804">Transcription</keyword>
<dbReference type="GO" id="GO:0005634">
    <property type="term" value="C:nucleus"/>
    <property type="evidence" value="ECO:0007669"/>
    <property type="project" value="UniProtKB-SubCell"/>
</dbReference>
<protein>
    <submittedName>
        <fullName evidence="9">TFDP</fullName>
    </submittedName>
</protein>
<keyword evidence="3 7" id="KW-0805">Transcription regulation</keyword>
<gene>
    <name evidence="9" type="primary">TFDP</name>
    <name evidence="9" type="ORF">A0H76_291</name>
</gene>
<dbReference type="InterPro" id="IPR014889">
    <property type="entry name" value="Transc_factor_DP_C"/>
</dbReference>
<dbReference type="SUPFAM" id="SSF144074">
    <property type="entry name" value="E2F-DP heterodimerization region"/>
    <property type="match status" value="1"/>
</dbReference>
<feature type="domain" description="E2F/DP family winged-helix DNA-binding" evidence="8">
    <location>
        <begin position="18"/>
        <end position="86"/>
    </location>
</feature>
<evidence type="ECO:0000256" key="7">
    <source>
        <dbReference type="RuleBase" id="RU003796"/>
    </source>
</evidence>
<evidence type="ECO:0000256" key="1">
    <source>
        <dbReference type="ARBA" id="ARBA00004123"/>
    </source>
</evidence>
<evidence type="ECO:0000256" key="4">
    <source>
        <dbReference type="ARBA" id="ARBA00023125"/>
    </source>
</evidence>
<proteinExistence type="inferred from homology"/>
<dbReference type="InterPro" id="IPR015648">
    <property type="entry name" value="Transcrpt_fac_DP"/>
</dbReference>
<dbReference type="Pfam" id="PF02319">
    <property type="entry name" value="WHD_E2F_TDP"/>
    <property type="match status" value="1"/>
</dbReference>
<dbReference type="AlphaFoldDB" id="A0A1X0QJ71"/>
<comment type="similarity">
    <text evidence="2 7">Belongs to the E2F/DP family.</text>
</comment>
<dbReference type="PANTHER" id="PTHR12548">
    <property type="entry name" value="TRANSCRIPTION FACTOR DP"/>
    <property type="match status" value="1"/>
</dbReference>
<reference evidence="9 10" key="1">
    <citation type="journal article" date="2017" name="Environ. Microbiol.">
        <title>Decay of the glycolytic pathway and adaptation to intranuclear parasitism within Enterocytozoonidae microsporidia.</title>
        <authorList>
            <person name="Wiredu Boakye D."/>
            <person name="Jaroenlak P."/>
            <person name="Prachumwat A."/>
            <person name="Williams T.A."/>
            <person name="Bateman K.S."/>
            <person name="Itsathitphaisarn O."/>
            <person name="Sritunyalucksana K."/>
            <person name="Paszkiewicz K.H."/>
            <person name="Moore K.A."/>
            <person name="Stentiford G.D."/>
            <person name="Williams B.A."/>
        </authorList>
    </citation>
    <scope>NUCLEOTIDE SEQUENCE [LARGE SCALE GENOMIC DNA]</scope>
    <source>
        <strain evidence="10">canceri</strain>
    </source>
</reference>
<dbReference type="EMBL" id="LTAI01000123">
    <property type="protein sequence ID" value="ORD99734.1"/>
    <property type="molecule type" value="Genomic_DNA"/>
</dbReference>
<dbReference type="GO" id="GO:0005667">
    <property type="term" value="C:transcription regulator complex"/>
    <property type="evidence" value="ECO:0007669"/>
    <property type="project" value="InterPro"/>
</dbReference>
<evidence type="ECO:0000313" key="10">
    <source>
        <dbReference type="Proteomes" id="UP000192501"/>
    </source>
</evidence>
<dbReference type="GO" id="GO:0051726">
    <property type="term" value="P:regulation of cell cycle"/>
    <property type="evidence" value="ECO:0007669"/>
    <property type="project" value="InterPro"/>
</dbReference>
<dbReference type="PANTHER" id="PTHR12548:SF9">
    <property type="entry name" value="TRANSCRIPTION FACTOR DP"/>
    <property type="match status" value="1"/>
</dbReference>
<evidence type="ECO:0000313" key="9">
    <source>
        <dbReference type="EMBL" id="ORD99734.1"/>
    </source>
</evidence>
<comment type="caution">
    <text evidence="9">The sequence shown here is derived from an EMBL/GenBank/DDBJ whole genome shotgun (WGS) entry which is preliminary data.</text>
</comment>
<sequence>MVFNLTSDNLKSEANSEAKKEGIKYITESVLSFLREKKTATYQEIVVAIDARNNNTKIRRIYDVLNVLRAVNVIGKHDKSYYMISASIDLTKKKQEMEKLRDMRDVFVYIIDRNRLKHSPQSQRLYLPFMVVYTEKQSEIHCYTDGSREYFNFTSDRPLRTICDLDIINKIKEQKDKQIESSNKI</sequence>
<accession>A0A1X0QJ71</accession>
<organism evidence="9 10">
    <name type="scientific">Hepatospora eriocheir</name>
    <dbReference type="NCBI Taxonomy" id="1081669"/>
    <lineage>
        <taxon>Eukaryota</taxon>
        <taxon>Fungi</taxon>
        <taxon>Fungi incertae sedis</taxon>
        <taxon>Microsporidia</taxon>
        <taxon>Hepatosporidae</taxon>
        <taxon>Hepatospora</taxon>
    </lineage>
</organism>
<dbReference type="InterPro" id="IPR038168">
    <property type="entry name" value="TF_DP_C_sf"/>
</dbReference>
<dbReference type="InterPro" id="IPR036390">
    <property type="entry name" value="WH_DNA-bd_sf"/>
</dbReference>
<dbReference type="GO" id="GO:0000977">
    <property type="term" value="F:RNA polymerase II transcription regulatory region sequence-specific DNA binding"/>
    <property type="evidence" value="ECO:0007669"/>
    <property type="project" value="TreeGrafter"/>
</dbReference>
<evidence type="ECO:0000259" key="8">
    <source>
        <dbReference type="SMART" id="SM01372"/>
    </source>
</evidence>
<dbReference type="VEuPathDB" id="MicrosporidiaDB:HERIO_66"/>
<dbReference type="Gene3D" id="1.20.140.80">
    <property type="entry name" value="Transcription factor DP"/>
    <property type="match status" value="1"/>
</dbReference>
<dbReference type="InterPro" id="IPR036388">
    <property type="entry name" value="WH-like_DNA-bd_sf"/>
</dbReference>
<keyword evidence="6 7" id="KW-0539">Nucleus</keyword>
<dbReference type="SUPFAM" id="SSF46785">
    <property type="entry name" value="Winged helix' DNA-binding domain"/>
    <property type="match status" value="1"/>
</dbReference>